<dbReference type="SUPFAM" id="SSF46548">
    <property type="entry name" value="alpha-helical ferredoxin"/>
    <property type="match status" value="1"/>
</dbReference>
<dbReference type="Pfam" id="PF13183">
    <property type="entry name" value="Fer4_8"/>
    <property type="match status" value="1"/>
</dbReference>
<reference evidence="5" key="1">
    <citation type="journal article" date="2020" name="mSystems">
        <title>Genome- and Community-Level Interaction Insights into Carbon Utilization and Element Cycling Functions of Hydrothermarchaeota in Hydrothermal Sediment.</title>
        <authorList>
            <person name="Zhou Z."/>
            <person name="Liu Y."/>
            <person name="Xu W."/>
            <person name="Pan J."/>
            <person name="Luo Z.H."/>
            <person name="Li M."/>
        </authorList>
    </citation>
    <scope>NUCLEOTIDE SEQUENCE [LARGE SCALE GENOMIC DNA]</scope>
    <source>
        <strain evidence="5">SpSt-769</strain>
    </source>
</reference>
<keyword evidence="3" id="KW-0411">Iron-sulfur</keyword>
<sequence>MKRTSINDLDASFKWRVARQPGGEGITRCFSCKACTAACPICLIEPRYDPRKIIRMVLLGMEQEVLKNDLIWLCSTCYGCREVCPQDVRFTDVMFAIKNIAAQEGCVPAGLMGQKTILKKHGRLYEVGDFENEKREKMGLPAIREMADDYDKLL</sequence>
<dbReference type="PANTHER" id="PTHR43255:SF2">
    <property type="entry name" value="HETERODISULFIDE REDUCTASE RELATED PROTEIN"/>
    <property type="match status" value="1"/>
</dbReference>
<dbReference type="GO" id="GO:0005886">
    <property type="term" value="C:plasma membrane"/>
    <property type="evidence" value="ECO:0007669"/>
    <property type="project" value="TreeGrafter"/>
</dbReference>
<dbReference type="InterPro" id="IPR051460">
    <property type="entry name" value="HdrC_iron-sulfur_subunit"/>
</dbReference>
<dbReference type="GO" id="GO:0051536">
    <property type="term" value="F:iron-sulfur cluster binding"/>
    <property type="evidence" value="ECO:0007669"/>
    <property type="project" value="UniProtKB-KW"/>
</dbReference>
<evidence type="ECO:0000256" key="3">
    <source>
        <dbReference type="ARBA" id="ARBA00023014"/>
    </source>
</evidence>
<name>A0A7C4AR96_9BACT</name>
<dbReference type="InterPro" id="IPR017896">
    <property type="entry name" value="4Fe4S_Fe-S-bd"/>
</dbReference>
<comment type="caution">
    <text evidence="5">The sequence shown here is derived from an EMBL/GenBank/DDBJ whole genome shotgun (WGS) entry which is preliminary data.</text>
</comment>
<dbReference type="AlphaFoldDB" id="A0A7C4AR96"/>
<dbReference type="PROSITE" id="PS00198">
    <property type="entry name" value="4FE4S_FER_1"/>
    <property type="match status" value="2"/>
</dbReference>
<keyword evidence="2" id="KW-0408">Iron</keyword>
<dbReference type="PANTHER" id="PTHR43255">
    <property type="entry name" value="IRON-SULFUR-BINDING OXIDOREDUCTASE FADF-RELATED-RELATED"/>
    <property type="match status" value="1"/>
</dbReference>
<organism evidence="5">
    <name type="scientific">Desulfomonile tiedjei</name>
    <dbReference type="NCBI Taxonomy" id="2358"/>
    <lineage>
        <taxon>Bacteria</taxon>
        <taxon>Pseudomonadati</taxon>
        <taxon>Thermodesulfobacteriota</taxon>
        <taxon>Desulfomonilia</taxon>
        <taxon>Desulfomonilales</taxon>
        <taxon>Desulfomonilaceae</taxon>
        <taxon>Desulfomonile</taxon>
    </lineage>
</organism>
<proteinExistence type="predicted"/>
<gene>
    <name evidence="5" type="ORF">ENV54_04010</name>
</gene>
<dbReference type="EMBL" id="DTGT01000126">
    <property type="protein sequence ID" value="HGH60447.1"/>
    <property type="molecule type" value="Genomic_DNA"/>
</dbReference>
<dbReference type="InterPro" id="IPR009051">
    <property type="entry name" value="Helical_ferredxn"/>
</dbReference>
<evidence type="ECO:0000256" key="2">
    <source>
        <dbReference type="ARBA" id="ARBA00023004"/>
    </source>
</evidence>
<protein>
    <submittedName>
        <fullName evidence="5">4Fe-4S dicluster domain-containing protein</fullName>
    </submittedName>
</protein>
<accession>A0A7C4AR96</accession>
<feature type="domain" description="4Fe-4S ferredoxin-type" evidence="4">
    <location>
        <begin position="19"/>
        <end position="49"/>
    </location>
</feature>
<dbReference type="InterPro" id="IPR017900">
    <property type="entry name" value="4Fe4S_Fe_S_CS"/>
</dbReference>
<evidence type="ECO:0000313" key="5">
    <source>
        <dbReference type="EMBL" id="HGH60447.1"/>
    </source>
</evidence>
<dbReference type="PROSITE" id="PS51379">
    <property type="entry name" value="4FE4S_FER_2"/>
    <property type="match status" value="1"/>
</dbReference>
<evidence type="ECO:0000256" key="1">
    <source>
        <dbReference type="ARBA" id="ARBA00022723"/>
    </source>
</evidence>
<evidence type="ECO:0000259" key="4">
    <source>
        <dbReference type="PROSITE" id="PS51379"/>
    </source>
</evidence>
<keyword evidence="1" id="KW-0479">Metal-binding</keyword>
<dbReference type="GO" id="GO:0046872">
    <property type="term" value="F:metal ion binding"/>
    <property type="evidence" value="ECO:0007669"/>
    <property type="project" value="UniProtKB-KW"/>
</dbReference>
<dbReference type="Gene3D" id="1.10.1060.10">
    <property type="entry name" value="Alpha-helical ferredoxin"/>
    <property type="match status" value="1"/>
</dbReference>